<feature type="domain" description="RING-CH-type" evidence="6">
    <location>
        <begin position="103"/>
        <end position="168"/>
    </location>
</feature>
<evidence type="ECO:0000256" key="4">
    <source>
        <dbReference type="SAM" id="MobiDB-lite"/>
    </source>
</evidence>
<dbReference type="OrthoDB" id="1734943at2759"/>
<feature type="region of interest" description="Disordered" evidence="4">
    <location>
        <begin position="1"/>
        <end position="20"/>
    </location>
</feature>
<evidence type="ECO:0000256" key="1">
    <source>
        <dbReference type="ARBA" id="ARBA00022723"/>
    </source>
</evidence>
<accession>A0A834YQE8</accession>
<keyword evidence="5" id="KW-1133">Transmembrane helix</keyword>
<dbReference type="SUPFAM" id="SSF57850">
    <property type="entry name" value="RING/U-box"/>
    <property type="match status" value="1"/>
</dbReference>
<dbReference type="GO" id="GO:0008270">
    <property type="term" value="F:zinc ion binding"/>
    <property type="evidence" value="ECO:0007669"/>
    <property type="project" value="UniProtKB-KW"/>
</dbReference>
<protein>
    <recommendedName>
        <fullName evidence="6">RING-CH-type domain-containing protein</fullName>
    </recommendedName>
</protein>
<proteinExistence type="predicted"/>
<dbReference type="Pfam" id="PF12906">
    <property type="entry name" value="RINGv"/>
    <property type="match status" value="1"/>
</dbReference>
<comment type="caution">
    <text evidence="7">The sequence shown here is derived from an EMBL/GenBank/DDBJ whole genome shotgun (WGS) entry which is preliminary data.</text>
</comment>
<evidence type="ECO:0000256" key="2">
    <source>
        <dbReference type="ARBA" id="ARBA00022771"/>
    </source>
</evidence>
<dbReference type="Proteomes" id="UP000655225">
    <property type="component" value="Unassembled WGS sequence"/>
</dbReference>
<evidence type="ECO:0000256" key="3">
    <source>
        <dbReference type="ARBA" id="ARBA00022833"/>
    </source>
</evidence>
<keyword evidence="8" id="KW-1185">Reference proteome</keyword>
<dbReference type="AlphaFoldDB" id="A0A834YQE8"/>
<dbReference type="PANTHER" id="PTHR46214:SF8">
    <property type="entry name" value="RING_FYVE_PHD ZINC FINGER SUPERFAMILY PROTEIN"/>
    <property type="match status" value="1"/>
</dbReference>
<feature type="compositionally biased region" description="Polar residues" evidence="4">
    <location>
        <begin position="10"/>
        <end position="20"/>
    </location>
</feature>
<keyword evidence="1" id="KW-0479">Metal-binding</keyword>
<evidence type="ECO:0000313" key="8">
    <source>
        <dbReference type="Proteomes" id="UP000655225"/>
    </source>
</evidence>
<keyword evidence="2" id="KW-0863">Zinc-finger</keyword>
<keyword evidence="5" id="KW-0472">Membrane</keyword>
<sequence length="227" mass="25059">MDQAMHDQKGTSGNSSNVIDLVQNGTSESSLNPVDRIESETVIVIRSVETESVGVENGDSKAKVNVLETSKVSVEGQKVNVSEPERHTCIIDINCSDGALSSENSDGEKVCRICHLNSDRPSETSDLLQLGCGCKAELGIAHRHCAEAWFKLKGNRFCEICGEAAKNITGIGDNRFMEEWNERRLASSSTNSESREGCWRGQLFCNFLMACLVIAFILPWFFRVNMF</sequence>
<evidence type="ECO:0000256" key="5">
    <source>
        <dbReference type="SAM" id="Phobius"/>
    </source>
</evidence>
<feature type="transmembrane region" description="Helical" evidence="5">
    <location>
        <begin position="203"/>
        <end position="222"/>
    </location>
</feature>
<gene>
    <name evidence="7" type="ORF">HHK36_023513</name>
</gene>
<dbReference type="EMBL" id="JABCRI010000017">
    <property type="protein sequence ID" value="KAF8391211.1"/>
    <property type="molecule type" value="Genomic_DNA"/>
</dbReference>
<dbReference type="SMART" id="SM00744">
    <property type="entry name" value="RINGv"/>
    <property type="match status" value="1"/>
</dbReference>
<dbReference type="OMA" id="IHLGCEC"/>
<dbReference type="PROSITE" id="PS51292">
    <property type="entry name" value="ZF_RING_CH"/>
    <property type="match status" value="1"/>
</dbReference>
<dbReference type="Gene3D" id="3.30.40.10">
    <property type="entry name" value="Zinc/RING finger domain, C3HC4 (zinc finger)"/>
    <property type="match status" value="1"/>
</dbReference>
<keyword evidence="3" id="KW-0862">Zinc</keyword>
<organism evidence="7 8">
    <name type="scientific">Tetracentron sinense</name>
    <name type="common">Spur-leaf</name>
    <dbReference type="NCBI Taxonomy" id="13715"/>
    <lineage>
        <taxon>Eukaryota</taxon>
        <taxon>Viridiplantae</taxon>
        <taxon>Streptophyta</taxon>
        <taxon>Embryophyta</taxon>
        <taxon>Tracheophyta</taxon>
        <taxon>Spermatophyta</taxon>
        <taxon>Magnoliopsida</taxon>
        <taxon>Trochodendrales</taxon>
        <taxon>Trochodendraceae</taxon>
        <taxon>Tetracentron</taxon>
    </lineage>
</organism>
<dbReference type="PANTHER" id="PTHR46214">
    <property type="entry name" value="ZINC FINGER, RING-CH-TYPE"/>
    <property type="match status" value="1"/>
</dbReference>
<dbReference type="InterPro" id="IPR011016">
    <property type="entry name" value="Znf_RING-CH"/>
</dbReference>
<evidence type="ECO:0000313" key="7">
    <source>
        <dbReference type="EMBL" id="KAF8391211.1"/>
    </source>
</evidence>
<reference evidence="7 8" key="1">
    <citation type="submission" date="2020-04" db="EMBL/GenBank/DDBJ databases">
        <title>Plant Genome Project.</title>
        <authorList>
            <person name="Zhang R.-G."/>
        </authorList>
    </citation>
    <scope>NUCLEOTIDE SEQUENCE [LARGE SCALE GENOMIC DNA]</scope>
    <source>
        <strain evidence="7">YNK0</strain>
        <tissue evidence="7">Leaf</tissue>
    </source>
</reference>
<name>A0A834YQE8_TETSI</name>
<evidence type="ECO:0000259" key="6">
    <source>
        <dbReference type="PROSITE" id="PS51292"/>
    </source>
</evidence>
<dbReference type="InterPro" id="IPR013083">
    <property type="entry name" value="Znf_RING/FYVE/PHD"/>
</dbReference>
<keyword evidence="5" id="KW-0812">Transmembrane</keyword>